<reference evidence="2 3" key="1">
    <citation type="submission" date="2016-10" db="EMBL/GenBank/DDBJ databases">
        <title>Genome of airborne Acinetobacter sp. 5-2Ac02 in the hospital environment: Species near to Acinetobacter towneri.</title>
        <authorList>
            <person name="Barbosa B."/>
            <person name="Fernandez-Garcia L."/>
            <person name="Gato E."/>
            <person name="Leao R."/>
            <person name="Albano R."/>
            <person name="Fernandez B."/>
            <person name="Fernandez-Cuenca F."/>
            <person name="Marques E."/>
            <person name="Tomas M."/>
        </authorList>
    </citation>
    <scope>NUCLEOTIDE SEQUENCE [LARGE SCALE GENOMIC DNA]</scope>
    <source>
        <strain evidence="2 3">5-2Ac02</strain>
    </source>
</reference>
<feature type="transmembrane region" description="Helical" evidence="1">
    <location>
        <begin position="35"/>
        <end position="54"/>
    </location>
</feature>
<dbReference type="SUPFAM" id="SSF56784">
    <property type="entry name" value="HAD-like"/>
    <property type="match status" value="1"/>
</dbReference>
<dbReference type="Proteomes" id="UP000186931">
    <property type="component" value="Unassembled WGS sequence"/>
</dbReference>
<dbReference type="InterPro" id="IPR036412">
    <property type="entry name" value="HAD-like_sf"/>
</dbReference>
<keyword evidence="1" id="KW-1133">Transmembrane helix</keyword>
<dbReference type="InterPro" id="IPR023214">
    <property type="entry name" value="HAD_sf"/>
</dbReference>
<keyword evidence="1" id="KW-0472">Membrane</keyword>
<evidence type="ECO:0000256" key="1">
    <source>
        <dbReference type="SAM" id="Phobius"/>
    </source>
</evidence>
<keyword evidence="1" id="KW-0812">Transmembrane</keyword>
<accession>A0A1E8E0C9</accession>
<protein>
    <recommendedName>
        <fullName evidence="4">Haloacid dehalogenase-like hydrolase</fullName>
    </recommendedName>
</protein>
<comment type="caution">
    <text evidence="2">The sequence shown here is derived from an EMBL/GenBank/DDBJ whole genome shotgun (WGS) entry which is preliminary data.</text>
</comment>
<organism evidence="2 3">
    <name type="scientific">Acinetobacter towneri</name>
    <dbReference type="NCBI Taxonomy" id="202956"/>
    <lineage>
        <taxon>Bacteria</taxon>
        <taxon>Pseudomonadati</taxon>
        <taxon>Pseudomonadota</taxon>
        <taxon>Gammaproteobacteria</taxon>
        <taxon>Moraxellales</taxon>
        <taxon>Moraxellaceae</taxon>
        <taxon>Acinetobacter</taxon>
    </lineage>
</organism>
<dbReference type="Gene3D" id="3.40.50.1000">
    <property type="entry name" value="HAD superfamily/HAD-like"/>
    <property type="match status" value="1"/>
</dbReference>
<dbReference type="AlphaFoldDB" id="A0A1E8E0C9"/>
<evidence type="ECO:0000313" key="2">
    <source>
        <dbReference type="EMBL" id="OFE43090.1"/>
    </source>
</evidence>
<dbReference type="Gene3D" id="1.20.1440.100">
    <property type="entry name" value="SG protein - dephosphorylation function"/>
    <property type="match status" value="1"/>
</dbReference>
<proteinExistence type="predicted"/>
<dbReference type="STRING" id="202956.BJN41_10680"/>
<evidence type="ECO:0000313" key="3">
    <source>
        <dbReference type="Proteomes" id="UP000186931"/>
    </source>
</evidence>
<gene>
    <name evidence="2" type="ORF">BJN41_10680</name>
</gene>
<dbReference type="EMBL" id="MKQS01000017">
    <property type="protein sequence ID" value="OFE43090.1"/>
    <property type="molecule type" value="Genomic_DNA"/>
</dbReference>
<sequence>MRHRILKIFDVCWTMFKSNTTFDFIKYVYKVEGVYSFKLIFLNSLIGRFLILLLGKLFGRDIYRELFVNLLKGFNKESLEKLSERFYNEFLIEKKIDYTFNLINSMPLDSIILCSASLDIVVEHIAKMLNADFFASKLEFKNGICTGRISNDLLGVKNKIFEYENIDLVVTDNLSDLELVKKSSKSIILSTPKNIGFWERNGLTVDYILED</sequence>
<evidence type="ECO:0008006" key="4">
    <source>
        <dbReference type="Google" id="ProtNLM"/>
    </source>
</evidence>
<name>A0A1E8E0C9_9GAMM</name>